<dbReference type="AlphaFoldDB" id="A0A401QIL9"/>
<comment type="caution">
    <text evidence="1">The sequence shown here is derived from an EMBL/GenBank/DDBJ whole genome shotgun (WGS) entry which is preliminary data.</text>
</comment>
<evidence type="ECO:0000313" key="2">
    <source>
        <dbReference type="Proteomes" id="UP000288216"/>
    </source>
</evidence>
<protein>
    <submittedName>
        <fullName evidence="1">Uncharacterized protein</fullName>
    </submittedName>
</protein>
<dbReference type="EMBL" id="BFAA01134562">
    <property type="protein sequence ID" value="GCB85209.1"/>
    <property type="molecule type" value="Genomic_DNA"/>
</dbReference>
<name>A0A401QIL9_SCYTO</name>
<evidence type="ECO:0000313" key="1">
    <source>
        <dbReference type="EMBL" id="GCB85209.1"/>
    </source>
</evidence>
<accession>A0A401QIL9</accession>
<feature type="non-terminal residue" evidence="1">
    <location>
        <position position="1"/>
    </location>
</feature>
<proteinExistence type="predicted"/>
<keyword evidence="2" id="KW-1185">Reference proteome</keyword>
<dbReference type="STRING" id="75743.A0A401QIL9"/>
<dbReference type="Proteomes" id="UP000288216">
    <property type="component" value="Unassembled WGS sequence"/>
</dbReference>
<reference evidence="1 2" key="1">
    <citation type="journal article" date="2018" name="Nat. Ecol. Evol.">
        <title>Shark genomes provide insights into elasmobranch evolution and the origin of vertebrates.</title>
        <authorList>
            <person name="Hara Y"/>
            <person name="Yamaguchi K"/>
            <person name="Onimaru K"/>
            <person name="Kadota M"/>
            <person name="Koyanagi M"/>
            <person name="Keeley SD"/>
            <person name="Tatsumi K"/>
            <person name="Tanaka K"/>
            <person name="Motone F"/>
            <person name="Kageyama Y"/>
            <person name="Nozu R"/>
            <person name="Adachi N"/>
            <person name="Nishimura O"/>
            <person name="Nakagawa R"/>
            <person name="Tanegashima C"/>
            <person name="Kiyatake I"/>
            <person name="Matsumoto R"/>
            <person name="Murakumo K"/>
            <person name="Nishida K"/>
            <person name="Terakita A"/>
            <person name="Kuratani S"/>
            <person name="Sato K"/>
            <person name="Hyodo S Kuraku.S."/>
        </authorList>
    </citation>
    <scope>NUCLEOTIDE SEQUENCE [LARGE SCALE GENOMIC DNA]</scope>
</reference>
<sequence length="56" mass="6201">DIDKGPQLLNNLRGWVPEGGLLQITNRLLQAADKDARDSEIVFNLIHAEESPKFGS</sequence>
<gene>
    <name evidence="1" type="ORF">scyTo_0025866</name>
</gene>
<organism evidence="1 2">
    <name type="scientific">Scyliorhinus torazame</name>
    <name type="common">Cloudy catshark</name>
    <name type="synonym">Catulus torazame</name>
    <dbReference type="NCBI Taxonomy" id="75743"/>
    <lineage>
        <taxon>Eukaryota</taxon>
        <taxon>Metazoa</taxon>
        <taxon>Chordata</taxon>
        <taxon>Craniata</taxon>
        <taxon>Vertebrata</taxon>
        <taxon>Chondrichthyes</taxon>
        <taxon>Elasmobranchii</taxon>
        <taxon>Galeomorphii</taxon>
        <taxon>Galeoidea</taxon>
        <taxon>Carcharhiniformes</taxon>
        <taxon>Scyliorhinidae</taxon>
        <taxon>Scyliorhinus</taxon>
    </lineage>
</organism>